<keyword evidence="6" id="KW-1185">Reference proteome</keyword>
<organism evidence="5 6">
    <name type="scientific">Pseudoclavibacter endophyticus</name>
    <dbReference type="NCBI Taxonomy" id="1778590"/>
    <lineage>
        <taxon>Bacteria</taxon>
        <taxon>Bacillati</taxon>
        <taxon>Actinomycetota</taxon>
        <taxon>Actinomycetes</taxon>
        <taxon>Micrococcales</taxon>
        <taxon>Microbacteriaceae</taxon>
        <taxon>Pseudoclavibacter</taxon>
    </lineage>
</organism>
<dbReference type="PANTHER" id="PTHR43591:SF24">
    <property type="entry name" value="2-METHOXY-6-POLYPRENYL-1,4-BENZOQUINOL METHYLASE, MITOCHONDRIAL"/>
    <property type="match status" value="1"/>
</dbReference>
<dbReference type="InterPro" id="IPR004033">
    <property type="entry name" value="UbiE/COQ5_MeTrFase"/>
</dbReference>
<dbReference type="OrthoDB" id="9808140at2"/>
<dbReference type="Gene3D" id="3.40.50.150">
    <property type="entry name" value="Vaccinia Virus protein VP39"/>
    <property type="match status" value="1"/>
</dbReference>
<gene>
    <name evidence="5" type="primary">ubiE</name>
    <name evidence="4" type="synonym">menG</name>
    <name evidence="5" type="ORF">F8O04_09860</name>
</gene>
<dbReference type="NCBIfam" id="TIGR01934">
    <property type="entry name" value="MenG_MenH_UbiE"/>
    <property type="match status" value="1"/>
</dbReference>
<proteinExistence type="inferred from homology"/>
<dbReference type="EMBL" id="WBJY01000002">
    <property type="protein sequence ID" value="KAB1648031.1"/>
    <property type="molecule type" value="Genomic_DNA"/>
</dbReference>
<evidence type="ECO:0000256" key="3">
    <source>
        <dbReference type="ARBA" id="ARBA00022691"/>
    </source>
</evidence>
<comment type="similarity">
    <text evidence="4">Belongs to the class I-like SAM-binding methyltransferase superfamily. MenG/UbiE family.</text>
</comment>
<sequence>MTTPDLQKRPEQVSSMFDRVSKHYDRTNDILTAGIAPYWRSQTRHAVRARPGDRVLDIAAGTGTMSKQFADAGADVVALDFSQGMIDEGRRRHGDDPRIDFVQGDAMALPFDDASFDAVTISFGLRNVQKPQTAIDEMLRVLRPGGRAVICEFSTVTSAPVRAFYTAYMKGIMPAVVRAVSSDADAYAYLNESIEAWPPQPVLAGWLRTAGFERVKYRNLSFGMVALHKGFTPLDESSDETDQ</sequence>
<comment type="pathway">
    <text evidence="4">Quinol/quinone metabolism; menaquinone biosynthesis; menaquinol from 1,4-dihydroxy-2-naphthoate: step 2/2.</text>
</comment>
<feature type="binding site" evidence="4">
    <location>
        <begin position="105"/>
        <end position="106"/>
    </location>
    <ligand>
        <name>S-adenosyl-L-methionine</name>
        <dbReference type="ChEBI" id="CHEBI:59789"/>
    </ligand>
</feature>
<dbReference type="PANTHER" id="PTHR43591">
    <property type="entry name" value="METHYLTRANSFERASE"/>
    <property type="match status" value="1"/>
</dbReference>
<keyword evidence="2 4" id="KW-0808">Transferase</keyword>
<comment type="caution">
    <text evidence="5">The sequence shown here is derived from an EMBL/GenBank/DDBJ whole genome shotgun (WGS) entry which is preliminary data.</text>
</comment>
<dbReference type="GO" id="GO:0043770">
    <property type="term" value="F:demethylmenaquinone methyltransferase activity"/>
    <property type="evidence" value="ECO:0007669"/>
    <property type="project" value="UniProtKB-UniRule"/>
</dbReference>
<dbReference type="CDD" id="cd02440">
    <property type="entry name" value="AdoMet_MTases"/>
    <property type="match status" value="1"/>
</dbReference>
<dbReference type="HAMAP" id="MF_01813">
    <property type="entry name" value="MenG_UbiE_methyltr"/>
    <property type="match status" value="1"/>
</dbReference>
<dbReference type="EC" id="2.1.1.163" evidence="4"/>
<evidence type="ECO:0000256" key="4">
    <source>
        <dbReference type="HAMAP-Rule" id="MF_01813"/>
    </source>
</evidence>
<feature type="binding site" evidence="4">
    <location>
        <position position="62"/>
    </location>
    <ligand>
        <name>S-adenosyl-L-methionine</name>
        <dbReference type="ChEBI" id="CHEBI:59789"/>
    </ligand>
</feature>
<dbReference type="InterPro" id="IPR023576">
    <property type="entry name" value="UbiE/COQ5_MeTrFase_CS"/>
</dbReference>
<accession>A0A6H9WPJ9</accession>
<dbReference type="UniPathway" id="UPA00079">
    <property type="reaction ID" value="UER00169"/>
</dbReference>
<dbReference type="SUPFAM" id="SSF53335">
    <property type="entry name" value="S-adenosyl-L-methionine-dependent methyltransferases"/>
    <property type="match status" value="1"/>
</dbReference>
<comment type="function">
    <text evidence="4">Methyltransferase required for the conversion of demethylmenaquinol (DMKH2) to menaquinol (MKH2).</text>
</comment>
<dbReference type="PROSITE" id="PS51608">
    <property type="entry name" value="SAM_MT_UBIE"/>
    <property type="match status" value="1"/>
</dbReference>
<dbReference type="Proteomes" id="UP000431744">
    <property type="component" value="Unassembled WGS sequence"/>
</dbReference>
<dbReference type="NCBIfam" id="NF001244">
    <property type="entry name" value="PRK00216.1-5"/>
    <property type="match status" value="1"/>
</dbReference>
<protein>
    <recommendedName>
        <fullName evidence="4">Demethylmenaquinone methyltransferase</fullName>
        <ecNumber evidence="4">2.1.1.163</ecNumber>
    </recommendedName>
</protein>
<dbReference type="InterPro" id="IPR029063">
    <property type="entry name" value="SAM-dependent_MTases_sf"/>
</dbReference>
<name>A0A6H9WPJ9_9MICO</name>
<dbReference type="GO" id="GO:0032259">
    <property type="term" value="P:methylation"/>
    <property type="evidence" value="ECO:0007669"/>
    <property type="project" value="UniProtKB-KW"/>
</dbReference>
<keyword evidence="3 4" id="KW-0949">S-adenosyl-L-methionine</keyword>
<dbReference type="Pfam" id="PF01209">
    <property type="entry name" value="Ubie_methyltran"/>
    <property type="match status" value="1"/>
</dbReference>
<evidence type="ECO:0000313" key="5">
    <source>
        <dbReference type="EMBL" id="KAB1648031.1"/>
    </source>
</evidence>
<evidence type="ECO:0000256" key="1">
    <source>
        <dbReference type="ARBA" id="ARBA00022603"/>
    </source>
</evidence>
<dbReference type="RefSeq" id="WP_158029226.1">
    <property type="nucleotide sequence ID" value="NZ_BMHG01000001.1"/>
</dbReference>
<evidence type="ECO:0000256" key="2">
    <source>
        <dbReference type="ARBA" id="ARBA00022679"/>
    </source>
</evidence>
<dbReference type="PROSITE" id="PS01184">
    <property type="entry name" value="UBIE_2"/>
    <property type="match status" value="1"/>
</dbReference>
<dbReference type="AlphaFoldDB" id="A0A6H9WPJ9"/>
<comment type="catalytic activity">
    <reaction evidence="4">
        <text>a 2-demethylmenaquinol + S-adenosyl-L-methionine = a menaquinol + S-adenosyl-L-homocysteine + H(+)</text>
        <dbReference type="Rhea" id="RHEA:42640"/>
        <dbReference type="Rhea" id="RHEA-COMP:9539"/>
        <dbReference type="Rhea" id="RHEA-COMP:9563"/>
        <dbReference type="ChEBI" id="CHEBI:15378"/>
        <dbReference type="ChEBI" id="CHEBI:18151"/>
        <dbReference type="ChEBI" id="CHEBI:55437"/>
        <dbReference type="ChEBI" id="CHEBI:57856"/>
        <dbReference type="ChEBI" id="CHEBI:59789"/>
        <dbReference type="EC" id="2.1.1.163"/>
    </reaction>
</comment>
<evidence type="ECO:0000313" key="6">
    <source>
        <dbReference type="Proteomes" id="UP000431744"/>
    </source>
</evidence>
<keyword evidence="4" id="KW-0474">Menaquinone biosynthesis</keyword>
<dbReference type="GO" id="GO:0009234">
    <property type="term" value="P:menaquinone biosynthetic process"/>
    <property type="evidence" value="ECO:0007669"/>
    <property type="project" value="UniProtKB-UniRule"/>
</dbReference>
<feature type="binding site" evidence="4">
    <location>
        <position position="80"/>
    </location>
    <ligand>
        <name>S-adenosyl-L-methionine</name>
        <dbReference type="ChEBI" id="CHEBI:59789"/>
    </ligand>
</feature>
<keyword evidence="1 4" id="KW-0489">Methyltransferase</keyword>
<feature type="binding site" evidence="4">
    <location>
        <position position="122"/>
    </location>
    <ligand>
        <name>S-adenosyl-L-methionine</name>
        <dbReference type="ChEBI" id="CHEBI:59789"/>
    </ligand>
</feature>
<reference evidence="5 6" key="1">
    <citation type="submission" date="2019-09" db="EMBL/GenBank/DDBJ databases">
        <title>Phylogeny of genus Pseudoclavibacter and closely related genus.</title>
        <authorList>
            <person name="Li Y."/>
        </authorList>
    </citation>
    <scope>NUCLEOTIDE SEQUENCE [LARGE SCALE GENOMIC DNA]</scope>
    <source>
        <strain evidence="5 6">EGI 60007</strain>
    </source>
</reference>